<dbReference type="GO" id="GO:0004725">
    <property type="term" value="F:protein tyrosine phosphatase activity"/>
    <property type="evidence" value="ECO:0007669"/>
    <property type="project" value="UniProtKB-EC"/>
</dbReference>
<evidence type="ECO:0000256" key="1">
    <source>
        <dbReference type="ARBA" id="ARBA00009580"/>
    </source>
</evidence>
<feature type="compositionally biased region" description="Basic and acidic residues" evidence="7">
    <location>
        <begin position="9"/>
        <end position="65"/>
    </location>
</feature>
<evidence type="ECO:0000259" key="8">
    <source>
        <dbReference type="PROSITE" id="PS50055"/>
    </source>
</evidence>
<dbReference type="AlphaFoldDB" id="F2TWG7"/>
<accession>F2TWG7</accession>
<gene>
    <name evidence="10" type="ORF">PTSG_00433</name>
</gene>
<reference evidence="10" key="1">
    <citation type="submission" date="2009-08" db="EMBL/GenBank/DDBJ databases">
        <title>Annotation of Salpingoeca rosetta.</title>
        <authorList>
            <consortium name="The Broad Institute Genome Sequencing Platform"/>
            <person name="Russ C."/>
            <person name="Cuomo C."/>
            <person name="Burger G."/>
            <person name="Gray M.W."/>
            <person name="Holland P.W.H."/>
            <person name="King N."/>
            <person name="Lang F.B.F."/>
            <person name="Roger A.J."/>
            <person name="Ruiz-Trillo I."/>
            <person name="Young S.K."/>
            <person name="Zeng Q."/>
            <person name="Gargeya S."/>
            <person name="Alvarado L."/>
            <person name="Berlin A."/>
            <person name="Chapman S.B."/>
            <person name="Chen Z."/>
            <person name="Freedman E."/>
            <person name="Gellesch M."/>
            <person name="Goldberg J."/>
            <person name="Griggs A."/>
            <person name="Gujja S."/>
            <person name="Heilman E."/>
            <person name="Heiman D."/>
            <person name="Howarth C."/>
            <person name="Mehta T."/>
            <person name="Neiman D."/>
            <person name="Pearson M."/>
            <person name="Roberts A."/>
            <person name="Saif S."/>
            <person name="Shea T."/>
            <person name="Shenoy N."/>
            <person name="Sisk P."/>
            <person name="Stolte C."/>
            <person name="Sykes S."/>
            <person name="White J."/>
            <person name="Yandava C."/>
            <person name="Haas B."/>
            <person name="Nusbaum C."/>
            <person name="Birren B."/>
        </authorList>
    </citation>
    <scope>NUCLEOTIDE SEQUENCE [LARGE SCALE GENOMIC DNA]</scope>
    <source>
        <strain evidence="10">ATCC 50818</strain>
    </source>
</reference>
<evidence type="ECO:0000313" key="11">
    <source>
        <dbReference type="Proteomes" id="UP000007799"/>
    </source>
</evidence>
<dbReference type="InterPro" id="IPR000387">
    <property type="entry name" value="Tyr_Pase_dom"/>
</dbReference>
<dbReference type="InterPro" id="IPR003595">
    <property type="entry name" value="Tyr_Pase_cat"/>
</dbReference>
<feature type="compositionally biased region" description="Basic and acidic residues" evidence="7">
    <location>
        <begin position="140"/>
        <end position="156"/>
    </location>
</feature>
<evidence type="ECO:0000256" key="7">
    <source>
        <dbReference type="SAM" id="MobiDB-lite"/>
    </source>
</evidence>
<dbReference type="SUPFAM" id="SSF52799">
    <property type="entry name" value="(Phosphotyrosine protein) phosphatases II"/>
    <property type="match status" value="1"/>
</dbReference>
<dbReference type="PANTHER" id="PTHR19134:SF562">
    <property type="entry name" value="PROTEIN-TYROSINE-PHOSPHATASE"/>
    <property type="match status" value="1"/>
</dbReference>
<feature type="compositionally biased region" description="Basic and acidic residues" evidence="7">
    <location>
        <begin position="99"/>
        <end position="108"/>
    </location>
</feature>
<organism evidence="11">
    <name type="scientific">Salpingoeca rosetta (strain ATCC 50818 / BSB-021)</name>
    <dbReference type="NCBI Taxonomy" id="946362"/>
    <lineage>
        <taxon>Eukaryota</taxon>
        <taxon>Choanoflagellata</taxon>
        <taxon>Craspedida</taxon>
        <taxon>Salpingoecidae</taxon>
        <taxon>Salpingoeca</taxon>
    </lineage>
</organism>
<protein>
    <recommendedName>
        <fullName evidence="2">protein-tyrosine-phosphatase</fullName>
        <ecNumber evidence="2">3.1.3.48</ecNumber>
    </recommendedName>
</protein>
<feature type="compositionally biased region" description="Basic and acidic residues" evidence="7">
    <location>
        <begin position="288"/>
        <end position="303"/>
    </location>
</feature>
<dbReference type="InterPro" id="IPR000242">
    <property type="entry name" value="PTP_cat"/>
</dbReference>
<keyword evidence="11" id="KW-1185">Reference proteome</keyword>
<dbReference type="InterPro" id="IPR050348">
    <property type="entry name" value="Protein-Tyr_Phosphatase"/>
</dbReference>
<dbReference type="RefSeq" id="XP_004998982.1">
    <property type="nucleotide sequence ID" value="XM_004998925.1"/>
</dbReference>
<dbReference type="InterPro" id="IPR029021">
    <property type="entry name" value="Prot-tyrosine_phosphatase-like"/>
</dbReference>
<dbReference type="InParanoid" id="F2TWG7"/>
<comment type="catalytic activity">
    <reaction evidence="5">
        <text>O-phospho-L-tyrosyl-[protein] + H2O = L-tyrosyl-[protein] + phosphate</text>
        <dbReference type="Rhea" id="RHEA:10684"/>
        <dbReference type="Rhea" id="RHEA-COMP:10136"/>
        <dbReference type="Rhea" id="RHEA-COMP:20101"/>
        <dbReference type="ChEBI" id="CHEBI:15377"/>
        <dbReference type="ChEBI" id="CHEBI:43474"/>
        <dbReference type="ChEBI" id="CHEBI:46858"/>
        <dbReference type="ChEBI" id="CHEBI:61978"/>
        <dbReference type="EC" id="3.1.3.48"/>
    </reaction>
</comment>
<feature type="coiled-coil region" evidence="6">
    <location>
        <begin position="631"/>
        <end position="676"/>
    </location>
</feature>
<dbReference type="EC" id="3.1.3.48" evidence="2"/>
<comment type="similarity">
    <text evidence="1">Belongs to the protein-tyrosine phosphatase family.</text>
</comment>
<dbReference type="SMART" id="SM00194">
    <property type="entry name" value="PTPc"/>
    <property type="match status" value="1"/>
</dbReference>
<keyword evidence="4" id="KW-0904">Protein phosphatase</keyword>
<proteinExistence type="inferred from homology"/>
<feature type="compositionally biased region" description="Polar residues" evidence="7">
    <location>
        <begin position="181"/>
        <end position="195"/>
    </location>
</feature>
<feature type="compositionally biased region" description="Low complexity" evidence="7">
    <location>
        <begin position="111"/>
        <end position="127"/>
    </location>
</feature>
<dbReference type="PANTHER" id="PTHR19134">
    <property type="entry name" value="RECEPTOR-TYPE TYROSINE-PROTEIN PHOSPHATASE"/>
    <property type="match status" value="1"/>
</dbReference>
<name>F2TWG7_SALR5</name>
<dbReference type="InterPro" id="IPR016130">
    <property type="entry name" value="Tyr_Pase_AS"/>
</dbReference>
<dbReference type="EMBL" id="GL832955">
    <property type="protein sequence ID" value="EGD72413.1"/>
    <property type="molecule type" value="Genomic_DNA"/>
</dbReference>
<feature type="compositionally biased region" description="Low complexity" evidence="7">
    <location>
        <begin position="84"/>
        <end position="96"/>
    </location>
</feature>
<evidence type="ECO:0000256" key="3">
    <source>
        <dbReference type="ARBA" id="ARBA00022801"/>
    </source>
</evidence>
<dbReference type="PRINTS" id="PR00700">
    <property type="entry name" value="PRTYPHPHTASE"/>
</dbReference>
<evidence type="ECO:0000256" key="2">
    <source>
        <dbReference type="ARBA" id="ARBA00013064"/>
    </source>
</evidence>
<dbReference type="Pfam" id="PF00102">
    <property type="entry name" value="Y_phosphatase"/>
    <property type="match status" value="1"/>
</dbReference>
<dbReference type="Gene3D" id="3.90.190.10">
    <property type="entry name" value="Protein tyrosine phosphatase superfamily"/>
    <property type="match status" value="1"/>
</dbReference>
<evidence type="ECO:0000313" key="10">
    <source>
        <dbReference type="EMBL" id="EGD72413.1"/>
    </source>
</evidence>
<dbReference type="CDD" id="cd00047">
    <property type="entry name" value="PTPc"/>
    <property type="match status" value="1"/>
</dbReference>
<dbReference type="PROSITE" id="PS50055">
    <property type="entry name" value="TYR_PHOSPHATASE_PTP"/>
    <property type="match status" value="1"/>
</dbReference>
<evidence type="ECO:0000256" key="5">
    <source>
        <dbReference type="ARBA" id="ARBA00051722"/>
    </source>
</evidence>
<dbReference type="Proteomes" id="UP000007799">
    <property type="component" value="Unassembled WGS sequence"/>
</dbReference>
<dbReference type="PROSITE" id="PS50056">
    <property type="entry name" value="TYR_PHOSPHATASE_2"/>
    <property type="match status" value="1"/>
</dbReference>
<dbReference type="SMART" id="SM00404">
    <property type="entry name" value="PTPc_motif"/>
    <property type="match status" value="1"/>
</dbReference>
<dbReference type="GeneID" id="16067470"/>
<dbReference type="PROSITE" id="PS00383">
    <property type="entry name" value="TYR_PHOSPHATASE_1"/>
    <property type="match status" value="1"/>
</dbReference>
<dbReference type="KEGG" id="sre:PTSG_00433"/>
<evidence type="ECO:0000256" key="4">
    <source>
        <dbReference type="ARBA" id="ARBA00022912"/>
    </source>
</evidence>
<feature type="domain" description="Tyrosine specific protein phosphatases" evidence="9">
    <location>
        <begin position="532"/>
        <end position="607"/>
    </location>
</feature>
<dbReference type="FunFam" id="3.90.190.10:FF:000102">
    <property type="entry name" value="Receptor-type tyrosine-protein phosphatase"/>
    <property type="match status" value="1"/>
</dbReference>
<evidence type="ECO:0000259" key="9">
    <source>
        <dbReference type="PROSITE" id="PS50056"/>
    </source>
</evidence>
<feature type="region of interest" description="Disordered" evidence="7">
    <location>
        <begin position="1"/>
        <end position="303"/>
    </location>
</feature>
<keyword evidence="3" id="KW-0378">Hydrolase</keyword>
<feature type="domain" description="Tyrosine-protein phosphatase" evidence="8">
    <location>
        <begin position="354"/>
        <end position="616"/>
    </location>
</feature>
<sequence>MISTAKMGSTKEEKKLVKQQKAEQKRLAKQLKVEEKQRKKEVKKATKEAKKRHVDVDVVLREKGLSTDGSPLPKQDQEEKQQDQKQQQQQQQQVQQEEQDSRASKDDNNSQAVEEATATNNETAQAELGSDAAAQQQQEQQKEEDKEKQGKEETKQDATALANGEPKQQPAASQDNKDAADTSQENADGQTSPDANNDAEPTPPSPPPRAVDRPDSADGANDTEQGEQDDISGSGGSAADNESAAQGMDGVSPRTSPKITRRRWAGRSSIRGAPVQLLPGQEAGPIQPRKDDDDNEEESTKFVEEEIVEDEVDDQVGDMAHEDARATAGYLRDTVERFKEKMVANWDNGTNSGYVQEYRSLQATGLTQTCNAAVAEPNRLKNRYGNILAFDKWRVKLPVVDGNPYTDYINASFVDAYKQPNGYIATQGPVPNSFVDFWRMIWDQRVCTIVMVTHEVEGGRMKCHRYWPDPTSNPPVLQLTYGDVNVVHVSSKPHKHYILRTFSVTRGDEPPRTVRQFAFTSWPDHGVPLTTHEMLGFRNAVNERTEDKTAPIVIHCSAGVGRTGTYIAIDTLVRQALDMGGDLDVREVVASMRMRRCYMVQTEIQYIFIYRAVMDCLRELLHGESRKAEKMMQDEAEQEAMRKAAEDAERAKRIEREREEREIEQARKELLAREETSVDNARAVVTTSIQARMQMLMDAEKRWMENYQKSLQEWNERNQFEAEQYDLTSSLTPVQSRREALKQKGLLI</sequence>
<dbReference type="eggNOG" id="KOG4228">
    <property type="taxonomic scope" value="Eukaryota"/>
</dbReference>
<keyword evidence="6" id="KW-0175">Coiled coil</keyword>
<evidence type="ECO:0000256" key="6">
    <source>
        <dbReference type="SAM" id="Coils"/>
    </source>
</evidence>
<dbReference type="OMA" id="SSEPLYM"/>
<dbReference type="OrthoDB" id="9979034at2759"/>
<dbReference type="STRING" id="946362.F2TWG7"/>